<dbReference type="EMBL" id="JBGBZJ010000003">
    <property type="protein sequence ID" value="MEY9455649.1"/>
    <property type="molecule type" value="Genomic_DNA"/>
</dbReference>
<sequence length="356" mass="39684">MTRGRSFVLAIGQVPPPITGFALITGQMIERIARHSDVKVVNVSPPAAGGSLWKHLHKAKQVLKGCWCVLRNRHPQKILYIGCEGDWGLLYTILVVAIASLRSYRILLHHHSFSYIDRRFRLMQLILWIGRAHTEHIFLCETMQSRFSDRYGKLAAARIISNAAFVPPSSNKIARSSSGPLRIGLLSNLTREKGLHTFLELIAQARSCHPEIVGVLAGPMAANEDIARVEIAKKELGTSLEYLGPLFGKAKEDFYNDIDLFVFPTEYANEAQPTVLFEAQAAGNRIVSFNRGCISDQLREHGITVPLTASFLSDALSEIERALIDRQSYSRSRAGVREHYKALHTSALQVVDDLFA</sequence>
<feature type="domain" description="Glycosyl transferase family 1" evidence="1">
    <location>
        <begin position="179"/>
        <end position="317"/>
    </location>
</feature>
<evidence type="ECO:0000313" key="3">
    <source>
        <dbReference type="Proteomes" id="UP001565369"/>
    </source>
</evidence>
<organism evidence="2 3">
    <name type="scientific">Bradyrhizobium ottawaense</name>
    <dbReference type="NCBI Taxonomy" id="931866"/>
    <lineage>
        <taxon>Bacteria</taxon>
        <taxon>Pseudomonadati</taxon>
        <taxon>Pseudomonadota</taxon>
        <taxon>Alphaproteobacteria</taxon>
        <taxon>Hyphomicrobiales</taxon>
        <taxon>Nitrobacteraceae</taxon>
        <taxon>Bradyrhizobium</taxon>
    </lineage>
</organism>
<evidence type="ECO:0000313" key="2">
    <source>
        <dbReference type="EMBL" id="MEY9455649.1"/>
    </source>
</evidence>
<dbReference type="Proteomes" id="UP001565369">
    <property type="component" value="Unassembled WGS sequence"/>
</dbReference>
<comment type="caution">
    <text evidence="2">The sequence shown here is derived from an EMBL/GenBank/DDBJ whole genome shotgun (WGS) entry which is preliminary data.</text>
</comment>
<evidence type="ECO:0000259" key="1">
    <source>
        <dbReference type="Pfam" id="PF00534"/>
    </source>
</evidence>
<dbReference type="PANTHER" id="PTHR45947:SF3">
    <property type="entry name" value="SULFOQUINOVOSYL TRANSFERASE SQD2"/>
    <property type="match status" value="1"/>
</dbReference>
<keyword evidence="3" id="KW-1185">Reference proteome</keyword>
<protein>
    <submittedName>
        <fullName evidence="2">Glycosyltransferase involved in cell wall biosynthesis</fullName>
    </submittedName>
</protein>
<name>A0ABV4FVK9_9BRAD</name>
<reference evidence="2 3" key="1">
    <citation type="submission" date="2024-07" db="EMBL/GenBank/DDBJ databases">
        <title>Genomic Encyclopedia of Type Strains, Phase V (KMG-V): Genome sequencing to study the core and pangenomes of soil and plant-associated prokaryotes.</title>
        <authorList>
            <person name="Whitman W."/>
        </authorList>
    </citation>
    <scope>NUCLEOTIDE SEQUENCE [LARGE SCALE GENOMIC DNA]</scope>
    <source>
        <strain evidence="2 3">USDA 152</strain>
    </source>
</reference>
<gene>
    <name evidence="2" type="ORF">ABIG07_004597</name>
</gene>
<dbReference type="Gene3D" id="3.40.50.2000">
    <property type="entry name" value="Glycogen Phosphorylase B"/>
    <property type="match status" value="2"/>
</dbReference>
<accession>A0ABV4FVK9</accession>
<proteinExistence type="predicted"/>
<dbReference type="RefSeq" id="WP_028142337.1">
    <property type="nucleotide sequence ID" value="NZ_JBGBYF010000001.1"/>
</dbReference>
<dbReference type="InterPro" id="IPR050194">
    <property type="entry name" value="Glycosyltransferase_grp1"/>
</dbReference>
<dbReference type="Pfam" id="PF00534">
    <property type="entry name" value="Glycos_transf_1"/>
    <property type="match status" value="1"/>
</dbReference>
<dbReference type="SUPFAM" id="SSF53756">
    <property type="entry name" value="UDP-Glycosyltransferase/glycogen phosphorylase"/>
    <property type="match status" value="1"/>
</dbReference>
<dbReference type="PANTHER" id="PTHR45947">
    <property type="entry name" value="SULFOQUINOVOSYL TRANSFERASE SQD2"/>
    <property type="match status" value="1"/>
</dbReference>
<dbReference type="CDD" id="cd03801">
    <property type="entry name" value="GT4_PimA-like"/>
    <property type="match status" value="1"/>
</dbReference>
<dbReference type="InterPro" id="IPR001296">
    <property type="entry name" value="Glyco_trans_1"/>
</dbReference>